<dbReference type="PANTHER" id="PTHR45348">
    <property type="entry name" value="HYPOTHETICAL OXIDOREDUCTASE (EUROFUNG)"/>
    <property type="match status" value="1"/>
</dbReference>
<dbReference type="SUPFAM" id="SSF51735">
    <property type="entry name" value="NAD(P)-binding Rossmann-fold domains"/>
    <property type="match status" value="1"/>
</dbReference>
<dbReference type="CDD" id="cd08249">
    <property type="entry name" value="enoyl_reductase_like"/>
    <property type="match status" value="1"/>
</dbReference>
<sequence length="390" mass="41337">MATHRAAASLATGQPFTVQSRRAPKPGPGELLIAVKSIALNPADIHMRDSGLFVPSYPTVVGFDLAGLVIEVGENVPVANSSAADEKCGGPTFQPGITRVAAYAASVWKSCDPDYGAFQEKCLVPWQQAIPLPDAAGISWNEAATLPVAVQVPLSAWDAFGILRMEERETAASCPSPVGVVPGTSRDKEALLIWGASSSVGTMGVQTARVLRDARGSSIAAVYATAGPANHAYISSLGADRVFDYKDPHVVDAIILAARADGVVIRHCFLANGNLAPCQGVMRAFATRENQDIQRAPARIASAPIIPTDAAEVEGVETIFVMPYMDDEEKRLAQFRYWMGSWATDNLLNGHIRPSPEPRVVGRGLDAINRGLDELAKGVSCAKLVVEVAE</sequence>
<evidence type="ECO:0000256" key="3">
    <source>
        <dbReference type="SAM" id="MobiDB-lite"/>
    </source>
</evidence>
<dbReference type="Gene3D" id="3.90.180.10">
    <property type="entry name" value="Medium-chain alcohol dehydrogenases, catalytic domain"/>
    <property type="match status" value="1"/>
</dbReference>
<gene>
    <name evidence="5" type="ORF">BJY01DRAFT_252645</name>
</gene>
<organism evidence="5 6">
    <name type="scientific">Aspergillus pseudoustus</name>
    <dbReference type="NCBI Taxonomy" id="1810923"/>
    <lineage>
        <taxon>Eukaryota</taxon>
        <taxon>Fungi</taxon>
        <taxon>Dikarya</taxon>
        <taxon>Ascomycota</taxon>
        <taxon>Pezizomycotina</taxon>
        <taxon>Eurotiomycetes</taxon>
        <taxon>Eurotiomycetidae</taxon>
        <taxon>Eurotiales</taxon>
        <taxon>Aspergillaceae</taxon>
        <taxon>Aspergillus</taxon>
        <taxon>Aspergillus subgen. Nidulantes</taxon>
    </lineage>
</organism>
<dbReference type="Pfam" id="PF08240">
    <property type="entry name" value="ADH_N"/>
    <property type="match status" value="1"/>
</dbReference>
<comment type="similarity">
    <text evidence="1">Belongs to the zinc-containing alcohol dehydrogenase family.</text>
</comment>
<reference evidence="5 6" key="1">
    <citation type="submission" date="2024-07" db="EMBL/GenBank/DDBJ databases">
        <title>Section-level genome sequencing and comparative genomics of Aspergillus sections Usti and Cavernicolus.</title>
        <authorList>
            <consortium name="Lawrence Berkeley National Laboratory"/>
            <person name="Nybo J.L."/>
            <person name="Vesth T.C."/>
            <person name="Theobald S."/>
            <person name="Frisvad J.C."/>
            <person name="Larsen T.O."/>
            <person name="Kjaerboelling I."/>
            <person name="Rothschild-Mancinelli K."/>
            <person name="Lyhne E.K."/>
            <person name="Kogle M.E."/>
            <person name="Barry K."/>
            <person name="Clum A."/>
            <person name="Na H."/>
            <person name="Ledsgaard L."/>
            <person name="Lin J."/>
            <person name="Lipzen A."/>
            <person name="Kuo A."/>
            <person name="Riley R."/>
            <person name="Mondo S."/>
            <person name="Labutti K."/>
            <person name="Haridas S."/>
            <person name="Pangalinan J."/>
            <person name="Salamov A.A."/>
            <person name="Simmons B.A."/>
            <person name="Magnuson J.K."/>
            <person name="Chen J."/>
            <person name="Drula E."/>
            <person name="Henrissat B."/>
            <person name="Wiebenga A."/>
            <person name="Lubbers R.J."/>
            <person name="Gomes A.C."/>
            <person name="Makela M.R."/>
            <person name="Stajich J."/>
            <person name="Grigoriev I.V."/>
            <person name="Mortensen U.H."/>
            <person name="De Vries R.P."/>
            <person name="Baker S.E."/>
            <person name="Andersen M.R."/>
        </authorList>
    </citation>
    <scope>NUCLEOTIDE SEQUENCE [LARGE SCALE GENOMIC DNA]</scope>
    <source>
        <strain evidence="5 6">CBS 123904</strain>
    </source>
</reference>
<dbReference type="InterPro" id="IPR047122">
    <property type="entry name" value="Trans-enoyl_RdTase-like"/>
</dbReference>
<dbReference type="SUPFAM" id="SSF50129">
    <property type="entry name" value="GroES-like"/>
    <property type="match status" value="1"/>
</dbReference>
<feature type="compositionally biased region" description="Polar residues" evidence="3">
    <location>
        <begin position="11"/>
        <end position="20"/>
    </location>
</feature>
<accession>A0ABR4J5Z1</accession>
<evidence type="ECO:0000259" key="4">
    <source>
        <dbReference type="SMART" id="SM00829"/>
    </source>
</evidence>
<feature type="domain" description="Enoyl reductase (ER)" evidence="4">
    <location>
        <begin position="8"/>
        <end position="306"/>
    </location>
</feature>
<keyword evidence="6" id="KW-1185">Reference proteome</keyword>
<name>A0ABR4J5Z1_9EURO</name>
<evidence type="ECO:0000256" key="2">
    <source>
        <dbReference type="ARBA" id="ARBA00023002"/>
    </source>
</evidence>
<proteinExistence type="inferred from homology"/>
<keyword evidence="2" id="KW-0560">Oxidoreductase</keyword>
<dbReference type="EMBL" id="JBFXLU010000204">
    <property type="protein sequence ID" value="KAL2835464.1"/>
    <property type="molecule type" value="Genomic_DNA"/>
</dbReference>
<dbReference type="InterPro" id="IPR020843">
    <property type="entry name" value="ER"/>
</dbReference>
<dbReference type="SMART" id="SM00829">
    <property type="entry name" value="PKS_ER"/>
    <property type="match status" value="1"/>
</dbReference>
<dbReference type="Gene3D" id="3.40.50.720">
    <property type="entry name" value="NAD(P)-binding Rossmann-like Domain"/>
    <property type="match status" value="1"/>
</dbReference>
<dbReference type="InterPro" id="IPR036291">
    <property type="entry name" value="NAD(P)-bd_dom_sf"/>
</dbReference>
<feature type="region of interest" description="Disordered" evidence="3">
    <location>
        <begin position="1"/>
        <end position="24"/>
    </location>
</feature>
<evidence type="ECO:0000313" key="5">
    <source>
        <dbReference type="EMBL" id="KAL2835464.1"/>
    </source>
</evidence>
<comment type="caution">
    <text evidence="5">The sequence shown here is derived from an EMBL/GenBank/DDBJ whole genome shotgun (WGS) entry which is preliminary data.</text>
</comment>
<dbReference type="Proteomes" id="UP001610446">
    <property type="component" value="Unassembled WGS sequence"/>
</dbReference>
<dbReference type="InterPro" id="IPR013154">
    <property type="entry name" value="ADH-like_N"/>
</dbReference>
<dbReference type="InterPro" id="IPR011032">
    <property type="entry name" value="GroES-like_sf"/>
</dbReference>
<protein>
    <submittedName>
        <fullName evidence="5">GroES-like protein</fullName>
    </submittedName>
</protein>
<evidence type="ECO:0000256" key="1">
    <source>
        <dbReference type="ARBA" id="ARBA00008072"/>
    </source>
</evidence>
<dbReference type="PANTHER" id="PTHR45348:SF2">
    <property type="entry name" value="ZINC-TYPE ALCOHOL DEHYDROGENASE-LIKE PROTEIN C2E1P3.01"/>
    <property type="match status" value="1"/>
</dbReference>
<evidence type="ECO:0000313" key="6">
    <source>
        <dbReference type="Proteomes" id="UP001610446"/>
    </source>
</evidence>